<dbReference type="GO" id="GO:0005615">
    <property type="term" value="C:extracellular space"/>
    <property type="evidence" value="ECO:0007669"/>
    <property type="project" value="UniProtKB-KW"/>
</dbReference>
<keyword evidence="8" id="KW-0812">Transmembrane</keyword>
<feature type="compositionally biased region" description="Polar residues" evidence="7">
    <location>
        <begin position="223"/>
        <end position="233"/>
    </location>
</feature>
<evidence type="ECO:0000256" key="6">
    <source>
        <dbReference type="ARBA" id="ARBA00023180"/>
    </source>
</evidence>
<feature type="transmembrane region" description="Helical" evidence="8">
    <location>
        <begin position="53"/>
        <end position="77"/>
    </location>
</feature>
<dbReference type="InterPro" id="IPR008983">
    <property type="entry name" value="Tumour_necrosis_fac-like_dom"/>
</dbReference>
<accession>A0A6F9DB01</accession>
<dbReference type="InterPro" id="IPR008160">
    <property type="entry name" value="Collagen"/>
</dbReference>
<dbReference type="GO" id="GO:0016020">
    <property type="term" value="C:membrane"/>
    <property type="evidence" value="ECO:0007669"/>
    <property type="project" value="InterPro"/>
</dbReference>
<evidence type="ECO:0000256" key="5">
    <source>
        <dbReference type="ARBA" id="ARBA00023157"/>
    </source>
</evidence>
<dbReference type="Gene3D" id="2.60.120.40">
    <property type="match status" value="1"/>
</dbReference>
<feature type="domain" description="THD" evidence="9">
    <location>
        <begin position="216"/>
        <end position="345"/>
    </location>
</feature>
<dbReference type="GO" id="GO:0005125">
    <property type="term" value="F:cytokine activity"/>
    <property type="evidence" value="ECO:0007669"/>
    <property type="project" value="UniProtKB-KW"/>
</dbReference>
<evidence type="ECO:0000313" key="10">
    <source>
        <dbReference type="EMBL" id="CAB3240801.1"/>
    </source>
</evidence>
<feature type="compositionally biased region" description="Basic and acidic residues" evidence="7">
    <location>
        <begin position="145"/>
        <end position="162"/>
    </location>
</feature>
<feature type="compositionally biased region" description="Pro residues" evidence="7">
    <location>
        <begin position="170"/>
        <end position="179"/>
    </location>
</feature>
<gene>
    <name evidence="10" type="primary">Edaradd</name>
</gene>
<dbReference type="GO" id="GO:0006955">
    <property type="term" value="P:immune response"/>
    <property type="evidence" value="ECO:0007669"/>
    <property type="project" value="InterPro"/>
</dbReference>
<name>A0A6F9DB01_9ASCI</name>
<protein>
    <submittedName>
        <fullName evidence="10">Ectodysplasin-A</fullName>
    </submittedName>
</protein>
<evidence type="ECO:0000256" key="4">
    <source>
        <dbReference type="ARBA" id="ARBA00022525"/>
    </source>
</evidence>
<dbReference type="PANTHER" id="PTHR15151">
    <property type="entry name" value="PROTEIN EIGER"/>
    <property type="match status" value="1"/>
</dbReference>
<dbReference type="PROSITE" id="PS50049">
    <property type="entry name" value="THD_2"/>
    <property type="match status" value="1"/>
</dbReference>
<evidence type="ECO:0000256" key="2">
    <source>
        <dbReference type="ARBA" id="ARBA00008670"/>
    </source>
</evidence>
<dbReference type="PANTHER" id="PTHR15151:SF13">
    <property type="entry name" value="ECTODYSPLASIN-A"/>
    <property type="match status" value="1"/>
</dbReference>
<evidence type="ECO:0000256" key="3">
    <source>
        <dbReference type="ARBA" id="ARBA00022514"/>
    </source>
</evidence>
<sequence>MGTNNNTMNVSDVSDSEALHSCYTCEHSGTKKSYCVKSNRQKNRQRGRLCAKWPCFCLIALSIICAVMAIFSVFIYIQLSQEINQLKTNFKVLQKRCGTNTNLQVVEGSLAKLVGETKRNENSVSFGATPKVGEKVTRPRRHDGHPHDGFHTHGRDGRDGRDGANGAMGPPGPPGPPGLPGEGVIGPLGPVGPPGPQGLPGLPGIAGPPGQSVSMSLIHLQGDGSSNVPSNSHGTLNHWSRTTWSSGDDFRYFQHNGTVKVLKSGIYYIYSQLLTNESPTTSLSHEVKINHRTFLKCKQAVKRSTCFTAGVRKLRAHDTVHIVATYPKTKVDMHEDVSFFGLVQWNQQGHDEL</sequence>
<feature type="compositionally biased region" description="Low complexity" evidence="7">
    <location>
        <begin position="199"/>
        <end position="211"/>
    </location>
</feature>
<evidence type="ECO:0000259" key="9">
    <source>
        <dbReference type="PROSITE" id="PS50049"/>
    </source>
</evidence>
<dbReference type="GO" id="GO:0005164">
    <property type="term" value="F:tumor necrosis factor receptor binding"/>
    <property type="evidence" value="ECO:0007669"/>
    <property type="project" value="InterPro"/>
</dbReference>
<keyword evidence="8" id="KW-1133">Transmembrane helix</keyword>
<organism evidence="10">
    <name type="scientific">Phallusia mammillata</name>
    <dbReference type="NCBI Taxonomy" id="59560"/>
    <lineage>
        <taxon>Eukaryota</taxon>
        <taxon>Metazoa</taxon>
        <taxon>Chordata</taxon>
        <taxon>Tunicata</taxon>
        <taxon>Ascidiacea</taxon>
        <taxon>Phlebobranchia</taxon>
        <taxon>Ascidiidae</taxon>
        <taxon>Phallusia</taxon>
    </lineage>
</organism>
<evidence type="ECO:0000256" key="7">
    <source>
        <dbReference type="SAM" id="MobiDB-lite"/>
    </source>
</evidence>
<proteinExistence type="evidence at transcript level"/>
<evidence type="ECO:0000256" key="8">
    <source>
        <dbReference type="SAM" id="Phobius"/>
    </source>
</evidence>
<keyword evidence="3" id="KW-0202">Cytokine</keyword>
<evidence type="ECO:0000256" key="1">
    <source>
        <dbReference type="ARBA" id="ARBA00004613"/>
    </source>
</evidence>
<dbReference type="InterPro" id="IPR051748">
    <property type="entry name" value="TNF_Ligand_Superfamily"/>
</dbReference>
<comment type="similarity">
    <text evidence="2">Belongs to the tumor necrosis factor family.</text>
</comment>
<reference evidence="10" key="1">
    <citation type="submission" date="2020-04" db="EMBL/GenBank/DDBJ databases">
        <authorList>
            <person name="Neveu A P."/>
        </authorList>
    </citation>
    <scope>NUCLEOTIDE SEQUENCE</scope>
    <source>
        <tissue evidence="10">Whole embryo</tissue>
    </source>
</reference>
<dbReference type="AlphaFoldDB" id="A0A6F9DB01"/>
<keyword evidence="4" id="KW-0964">Secreted</keyword>
<dbReference type="Pfam" id="PF01391">
    <property type="entry name" value="Collagen"/>
    <property type="match status" value="1"/>
</dbReference>
<keyword evidence="5" id="KW-1015">Disulfide bond</keyword>
<keyword evidence="8" id="KW-0472">Membrane</keyword>
<dbReference type="SUPFAM" id="SSF49842">
    <property type="entry name" value="TNF-like"/>
    <property type="match status" value="1"/>
</dbReference>
<comment type="subcellular location">
    <subcellularLocation>
        <location evidence="1">Secreted</location>
    </subcellularLocation>
</comment>
<feature type="region of interest" description="Disordered" evidence="7">
    <location>
        <begin position="121"/>
        <end position="233"/>
    </location>
</feature>
<dbReference type="Pfam" id="PF00229">
    <property type="entry name" value="TNF"/>
    <property type="match status" value="1"/>
</dbReference>
<dbReference type="InterPro" id="IPR006052">
    <property type="entry name" value="TNF_dom"/>
</dbReference>
<dbReference type="EMBL" id="LR784730">
    <property type="protein sequence ID" value="CAB3240801.1"/>
    <property type="molecule type" value="mRNA"/>
</dbReference>
<keyword evidence="6" id="KW-0325">Glycoprotein</keyword>